<dbReference type="EMBL" id="JALIDZ010000003">
    <property type="protein sequence ID" value="MCT8971744.1"/>
    <property type="molecule type" value="Genomic_DNA"/>
</dbReference>
<sequence length="488" mass="52221">MDSTEIAELDAEALLALYRRKALSPVAVVADILDRIARFEPDINAFVRVDADRAMADARASEARWAKGAPKGLLDGVPVTIKDLIDVEGLPTRKGSLTTPRTPASRDAPAVARMREQGAVFVGKTTMPEFGWIGACHSPLTGVTRNPWDLSRTPGGSSGGAAAAALLNLGVLHLGTDGAGSVRIPAAFTGVFGLKPSYGRVPAYPASAFNVLAHLGPMTRTVTDAALMLSVIGAPDARDTTAWNTPPPDYRIGLCDGVANLRIAWSPRLGYVRDLDADVEAAAAKAAARFTELGAIVEEVDPGFADPTDLLRTIWYAVSATIVDGVPAAERAEMDPGFLRIAEAGRRYSLADYLAAQGRRVELAQTMIDFHDRYDLLLTPQIPVPAIEAGVVTPPDGRFGEEWLAWSPYTYPFNLTQQPAASVPCGFSQSGLPVALQIVGPPRRDDLVLRAARAYESLAPFATLAAPRGQKRKRRPPERPPPDFDAFR</sequence>
<comment type="similarity">
    <text evidence="1">Belongs to the amidase family.</text>
</comment>
<gene>
    <name evidence="4" type="ORF">MUB46_07750</name>
</gene>
<dbReference type="PANTHER" id="PTHR11895:SF7">
    <property type="entry name" value="GLUTAMYL-TRNA(GLN) AMIDOTRANSFERASE SUBUNIT A, MITOCHONDRIAL"/>
    <property type="match status" value="1"/>
</dbReference>
<feature type="compositionally biased region" description="Basic and acidic residues" evidence="2">
    <location>
        <begin position="477"/>
        <end position="488"/>
    </location>
</feature>
<dbReference type="SUPFAM" id="SSF75304">
    <property type="entry name" value="Amidase signature (AS) enzymes"/>
    <property type="match status" value="1"/>
</dbReference>
<feature type="domain" description="Amidase" evidence="3">
    <location>
        <begin position="28"/>
        <end position="449"/>
    </location>
</feature>
<dbReference type="Pfam" id="PF01425">
    <property type="entry name" value="Amidase"/>
    <property type="match status" value="1"/>
</dbReference>
<protein>
    <submittedName>
        <fullName evidence="4">Amidase</fullName>
        <ecNumber evidence="4">3.5.1.4</ecNumber>
    </submittedName>
</protein>
<evidence type="ECO:0000313" key="5">
    <source>
        <dbReference type="Proteomes" id="UP001320898"/>
    </source>
</evidence>
<organism evidence="4 5">
    <name type="scientific">Microbaculum marinisediminis</name>
    <dbReference type="NCBI Taxonomy" id="2931392"/>
    <lineage>
        <taxon>Bacteria</taxon>
        <taxon>Pseudomonadati</taxon>
        <taxon>Pseudomonadota</taxon>
        <taxon>Alphaproteobacteria</taxon>
        <taxon>Hyphomicrobiales</taxon>
        <taxon>Tepidamorphaceae</taxon>
        <taxon>Microbaculum</taxon>
    </lineage>
</organism>
<dbReference type="InterPro" id="IPR036928">
    <property type="entry name" value="AS_sf"/>
</dbReference>
<dbReference type="NCBIfam" id="NF004815">
    <property type="entry name" value="PRK06169.1"/>
    <property type="match status" value="1"/>
</dbReference>
<comment type="caution">
    <text evidence="4">The sequence shown here is derived from an EMBL/GenBank/DDBJ whole genome shotgun (WGS) entry which is preliminary data.</text>
</comment>
<name>A0AAW5QXX9_9HYPH</name>
<keyword evidence="5" id="KW-1185">Reference proteome</keyword>
<reference evidence="4 5" key="1">
    <citation type="submission" date="2022-04" db="EMBL/GenBank/DDBJ databases">
        <authorList>
            <person name="Ye Y.-Q."/>
            <person name="Du Z.-J."/>
        </authorList>
    </citation>
    <scope>NUCLEOTIDE SEQUENCE [LARGE SCALE GENOMIC DNA]</scope>
    <source>
        <strain evidence="4 5">A6E488</strain>
    </source>
</reference>
<dbReference type="GO" id="GO:0004040">
    <property type="term" value="F:amidase activity"/>
    <property type="evidence" value="ECO:0007669"/>
    <property type="project" value="UniProtKB-EC"/>
</dbReference>
<accession>A0AAW5QXX9</accession>
<dbReference type="PANTHER" id="PTHR11895">
    <property type="entry name" value="TRANSAMIDASE"/>
    <property type="match status" value="1"/>
</dbReference>
<dbReference type="RefSeq" id="WP_261615316.1">
    <property type="nucleotide sequence ID" value="NZ_JALIDZ010000003.1"/>
</dbReference>
<dbReference type="InterPro" id="IPR000120">
    <property type="entry name" value="Amidase"/>
</dbReference>
<proteinExistence type="inferred from homology"/>
<evidence type="ECO:0000313" key="4">
    <source>
        <dbReference type="EMBL" id="MCT8971744.1"/>
    </source>
</evidence>
<dbReference type="Gene3D" id="3.90.1300.10">
    <property type="entry name" value="Amidase signature (AS) domain"/>
    <property type="match status" value="1"/>
</dbReference>
<dbReference type="AlphaFoldDB" id="A0AAW5QXX9"/>
<dbReference type="EC" id="3.5.1.4" evidence="4"/>
<dbReference type="InterPro" id="IPR023631">
    <property type="entry name" value="Amidase_dom"/>
</dbReference>
<feature type="region of interest" description="Disordered" evidence="2">
    <location>
        <begin position="465"/>
        <end position="488"/>
    </location>
</feature>
<evidence type="ECO:0000256" key="1">
    <source>
        <dbReference type="ARBA" id="ARBA00009199"/>
    </source>
</evidence>
<evidence type="ECO:0000256" key="2">
    <source>
        <dbReference type="SAM" id="MobiDB-lite"/>
    </source>
</evidence>
<keyword evidence="4" id="KW-0378">Hydrolase</keyword>
<dbReference type="Proteomes" id="UP001320898">
    <property type="component" value="Unassembled WGS sequence"/>
</dbReference>
<evidence type="ECO:0000259" key="3">
    <source>
        <dbReference type="Pfam" id="PF01425"/>
    </source>
</evidence>